<dbReference type="InterPro" id="IPR036291">
    <property type="entry name" value="NAD(P)-bd_dom_sf"/>
</dbReference>
<sequence length="375" mass="41929">MHIANPAIPLGSLVVVIGANGYMGLETCEKLLQAGYRVRGTVRNVEQHRGWMYNLFDRTWSGKFDLVQVPDFEAERAFEDAFRGAAGVIYPSMPVIFDADPTKVFGPMVRGVINTLESAARAGVQRYVLSSSSKAVADTIYGEPRELTEEMFNHEAVERARQKSTDSSFQRIVDVYSAGRTLAEFAFWDWIKTNNPPFVANCVVPDGQFGRVLDMDNLNTGVTSSTGQLTRALQGKWEGVPLPLGKQSFSHVHSWDLVKLLTHVDQAFFTDVQDSARLMVAAVASKSIRNERIFAYHVNRTWNDLRSKVRELFPDRPELVKGSDQDVSGRDMSYAPGPIARAEEILRDIGQPGFTNEDDVIRDFVASVFPQDMQK</sequence>
<evidence type="ECO:0000256" key="2">
    <source>
        <dbReference type="ARBA" id="ARBA00023445"/>
    </source>
</evidence>
<comment type="caution">
    <text evidence="4">The sequence shown here is derived from an EMBL/GenBank/DDBJ whole genome shotgun (WGS) entry which is preliminary data.</text>
</comment>
<dbReference type="PANTHER" id="PTHR10366">
    <property type="entry name" value="NAD DEPENDENT EPIMERASE/DEHYDRATASE"/>
    <property type="match status" value="1"/>
</dbReference>
<accession>A0AA39CWH4</accession>
<comment type="similarity">
    <text evidence="2">Belongs to the NAD(P)-dependent epimerase/dehydratase family. Dihydroflavonol-4-reductase subfamily.</text>
</comment>
<protein>
    <recommendedName>
        <fullName evidence="3">NAD(P)-binding domain-containing protein</fullName>
    </recommendedName>
</protein>
<proteinExistence type="inferred from homology"/>
<evidence type="ECO:0000313" key="5">
    <source>
        <dbReference type="Proteomes" id="UP001172681"/>
    </source>
</evidence>
<evidence type="ECO:0000256" key="1">
    <source>
        <dbReference type="ARBA" id="ARBA00023002"/>
    </source>
</evidence>
<dbReference type="InterPro" id="IPR050425">
    <property type="entry name" value="NAD(P)_dehydrat-like"/>
</dbReference>
<dbReference type="InterPro" id="IPR016040">
    <property type="entry name" value="NAD(P)-bd_dom"/>
</dbReference>
<evidence type="ECO:0000259" key="3">
    <source>
        <dbReference type="Pfam" id="PF13460"/>
    </source>
</evidence>
<keyword evidence="5" id="KW-1185">Reference proteome</keyword>
<reference evidence="4" key="1">
    <citation type="submission" date="2022-10" db="EMBL/GenBank/DDBJ databases">
        <title>Culturing micro-colonial fungi from biological soil crusts in the Mojave desert and describing Neophaeococcomyces mojavensis, and introducing the new genera and species Taxawa tesnikishii.</title>
        <authorList>
            <person name="Kurbessoian T."/>
            <person name="Stajich J.E."/>
        </authorList>
    </citation>
    <scope>NUCLEOTIDE SEQUENCE</scope>
    <source>
        <strain evidence="4">TK_35</strain>
    </source>
</reference>
<dbReference type="SUPFAM" id="SSF51735">
    <property type="entry name" value="NAD(P)-binding Rossmann-fold domains"/>
    <property type="match status" value="1"/>
</dbReference>
<dbReference type="PANTHER" id="PTHR10366:SF562">
    <property type="entry name" value="ALDEHYDE REDUCTASE II (AFU_ORTHOLOGUE AFUA_1G11360)"/>
    <property type="match status" value="1"/>
</dbReference>
<dbReference type="AlphaFoldDB" id="A0AA39CWH4"/>
<gene>
    <name evidence="4" type="ORF">H2204_008908</name>
</gene>
<dbReference type="GO" id="GO:0016616">
    <property type="term" value="F:oxidoreductase activity, acting on the CH-OH group of donors, NAD or NADP as acceptor"/>
    <property type="evidence" value="ECO:0007669"/>
    <property type="project" value="TreeGrafter"/>
</dbReference>
<dbReference type="EMBL" id="JAPDRN010000067">
    <property type="protein sequence ID" value="KAJ9629268.1"/>
    <property type="molecule type" value="Genomic_DNA"/>
</dbReference>
<organism evidence="4 5">
    <name type="scientific">Knufia peltigerae</name>
    <dbReference type="NCBI Taxonomy" id="1002370"/>
    <lineage>
        <taxon>Eukaryota</taxon>
        <taxon>Fungi</taxon>
        <taxon>Dikarya</taxon>
        <taxon>Ascomycota</taxon>
        <taxon>Pezizomycotina</taxon>
        <taxon>Eurotiomycetes</taxon>
        <taxon>Chaetothyriomycetidae</taxon>
        <taxon>Chaetothyriales</taxon>
        <taxon>Trichomeriaceae</taxon>
        <taxon>Knufia</taxon>
    </lineage>
</organism>
<keyword evidence="1" id="KW-0560">Oxidoreductase</keyword>
<name>A0AA39CWH4_9EURO</name>
<dbReference type="Proteomes" id="UP001172681">
    <property type="component" value="Unassembled WGS sequence"/>
</dbReference>
<feature type="domain" description="NAD(P)-binding" evidence="3">
    <location>
        <begin position="18"/>
        <end position="161"/>
    </location>
</feature>
<dbReference type="Pfam" id="PF13460">
    <property type="entry name" value="NAD_binding_10"/>
    <property type="match status" value="1"/>
</dbReference>
<dbReference type="Gene3D" id="3.40.50.720">
    <property type="entry name" value="NAD(P)-binding Rossmann-like Domain"/>
    <property type="match status" value="1"/>
</dbReference>
<evidence type="ECO:0000313" key="4">
    <source>
        <dbReference type="EMBL" id="KAJ9629268.1"/>
    </source>
</evidence>